<dbReference type="AlphaFoldDB" id="A0A6P9FH92"/>
<proteinExistence type="predicted"/>
<gene>
    <name evidence="3" type="primary">LOC113920748</name>
</gene>
<feature type="region of interest" description="Disordered" evidence="1">
    <location>
        <begin position="39"/>
        <end position="271"/>
    </location>
</feature>
<keyword evidence="2" id="KW-1185">Reference proteome</keyword>
<evidence type="ECO:0000313" key="2">
    <source>
        <dbReference type="Proteomes" id="UP000515165"/>
    </source>
</evidence>
<dbReference type="RefSeq" id="XP_035580192.1">
    <property type="nucleotide sequence ID" value="XM_035724299.1"/>
</dbReference>
<feature type="compositionally biased region" description="Gly residues" evidence="1">
    <location>
        <begin position="118"/>
        <end position="131"/>
    </location>
</feature>
<sequence length="271" mass="27023">MTLQAESLTRGLSGVSTHAPAFLGLPCEGQGHVQLHRARVPRSVQRAPPRGHLGEAHGGAQASPRGSGWGGDAQRFGGESGRGWFHRRPRPAPGTRCLPPASFLCIMREPPPRRRGGGRGGGGAQGPGAGEAGTSAAAAAAAGGPAAGSRRPACAWVPQGPARRGFWAARPPRGGGGGGERGAAAKRRPHGQGRRAGAPHRGEGGGRGGAHHPAAGPSSKSHRGPCCSGQTDAKATGQARGQPPQPPSHAGSGHQGLLVSGRARGTSGAPF</sequence>
<protein>
    <submittedName>
        <fullName evidence="3">Translation initiation factor IF-2-like</fullName>
    </submittedName>
</protein>
<accession>A0A6P9FH92</accession>
<organism evidence="2 3">
    <name type="scientific">Zalophus californianus</name>
    <name type="common">California sealion</name>
    <dbReference type="NCBI Taxonomy" id="9704"/>
    <lineage>
        <taxon>Eukaryota</taxon>
        <taxon>Metazoa</taxon>
        <taxon>Chordata</taxon>
        <taxon>Craniata</taxon>
        <taxon>Vertebrata</taxon>
        <taxon>Euteleostomi</taxon>
        <taxon>Mammalia</taxon>
        <taxon>Eutheria</taxon>
        <taxon>Laurasiatheria</taxon>
        <taxon>Carnivora</taxon>
        <taxon>Caniformia</taxon>
        <taxon>Pinnipedia</taxon>
        <taxon>Otariidae</taxon>
        <taxon>Zalophus</taxon>
    </lineage>
</organism>
<name>A0A6P9FH92_ZALCA</name>
<evidence type="ECO:0000313" key="3">
    <source>
        <dbReference type="RefSeq" id="XP_035580192.1"/>
    </source>
</evidence>
<dbReference type="GeneID" id="113920748"/>
<feature type="compositionally biased region" description="Low complexity" evidence="1">
    <location>
        <begin position="132"/>
        <end position="172"/>
    </location>
</feature>
<feature type="compositionally biased region" description="Basic residues" evidence="1">
    <location>
        <begin position="184"/>
        <end position="193"/>
    </location>
</feature>
<dbReference type="Proteomes" id="UP000515165">
    <property type="component" value="Chromosome 15"/>
</dbReference>
<reference evidence="3" key="1">
    <citation type="submission" date="2025-08" db="UniProtKB">
        <authorList>
            <consortium name="RefSeq"/>
        </authorList>
    </citation>
    <scope>IDENTIFICATION</scope>
    <source>
        <tissue evidence="3">Blood</tissue>
    </source>
</reference>
<dbReference type="KEGG" id="zca:113920748"/>
<evidence type="ECO:0000256" key="1">
    <source>
        <dbReference type="SAM" id="MobiDB-lite"/>
    </source>
</evidence>